<proteinExistence type="predicted"/>
<dbReference type="EMBL" id="CADCTQ010000457">
    <property type="protein sequence ID" value="CAA9302128.1"/>
    <property type="molecule type" value="Genomic_DNA"/>
</dbReference>
<name>A0A6J4KCI7_9SPHI</name>
<feature type="chain" id="PRO_5026686361" evidence="1">
    <location>
        <begin position="20"/>
        <end position="215"/>
    </location>
</feature>
<sequence length="215" mass="23511">MKATIPLLVFLLLSVGAAAQDVLVKRNGDEIKAKVLTITPSEITYLLPVNPQDSAATPAAEHTIARRDVFMVKYENGVKEVFEDQGTSQGTGEMKTVAYEPEAKPVAVRKENQAEMFQRGKFDATNYYHGYTGAATGTLIVSLLSPVFGLIPAIACSAAPPAPQTLHFPSYEHYKDGSYQMGYRQQAHRMKAGRVWRNWGIGLGVNVALIVLVTR</sequence>
<feature type="signal peptide" evidence="1">
    <location>
        <begin position="1"/>
        <end position="19"/>
    </location>
</feature>
<evidence type="ECO:0000313" key="2">
    <source>
        <dbReference type="EMBL" id="CAA9302128.1"/>
    </source>
</evidence>
<organism evidence="2">
    <name type="scientific">uncultured Cytophagales bacterium</name>
    <dbReference type="NCBI Taxonomy" id="158755"/>
    <lineage>
        <taxon>Bacteria</taxon>
        <taxon>Pseudomonadati</taxon>
        <taxon>Bacteroidota</taxon>
        <taxon>Sphingobacteriia</taxon>
        <taxon>Sphingobacteriales</taxon>
        <taxon>environmental samples</taxon>
    </lineage>
</organism>
<evidence type="ECO:0000256" key="1">
    <source>
        <dbReference type="SAM" id="SignalP"/>
    </source>
</evidence>
<gene>
    <name evidence="2" type="ORF">AVDCRST_MAG56-5516</name>
</gene>
<dbReference type="AlphaFoldDB" id="A0A6J4KCI7"/>
<accession>A0A6J4KCI7</accession>
<keyword evidence="1" id="KW-0732">Signal</keyword>
<reference evidence="2" key="1">
    <citation type="submission" date="2020-02" db="EMBL/GenBank/DDBJ databases">
        <authorList>
            <person name="Meier V. D."/>
        </authorList>
    </citation>
    <scope>NUCLEOTIDE SEQUENCE</scope>
    <source>
        <strain evidence="2">AVDCRST_MAG56</strain>
    </source>
</reference>
<protein>
    <submittedName>
        <fullName evidence="2">Uncharacterized protein</fullName>
    </submittedName>
</protein>